<accession>A0ABW4ZGF4</accession>
<dbReference type="Proteomes" id="UP001597387">
    <property type="component" value="Unassembled WGS sequence"/>
</dbReference>
<dbReference type="RefSeq" id="WP_255905165.1">
    <property type="nucleotide sequence ID" value="NZ_JAFMZO010000005.1"/>
</dbReference>
<keyword evidence="1" id="KW-0812">Transmembrane</keyword>
<proteinExistence type="predicted"/>
<keyword evidence="1" id="KW-1133">Transmembrane helix</keyword>
<feature type="transmembrane region" description="Helical" evidence="1">
    <location>
        <begin position="30"/>
        <end position="57"/>
    </location>
</feature>
<keyword evidence="1" id="KW-0472">Membrane</keyword>
<keyword evidence="3" id="KW-1185">Reference proteome</keyword>
<reference evidence="3" key="1">
    <citation type="journal article" date="2019" name="Int. J. Syst. Evol. Microbiol.">
        <title>The Global Catalogue of Microorganisms (GCM) 10K type strain sequencing project: providing services to taxonomists for standard genome sequencing and annotation.</title>
        <authorList>
            <consortium name="The Broad Institute Genomics Platform"/>
            <consortium name="The Broad Institute Genome Sequencing Center for Infectious Disease"/>
            <person name="Wu L."/>
            <person name="Ma J."/>
        </authorList>
    </citation>
    <scope>NUCLEOTIDE SEQUENCE [LARGE SCALE GENOMIC DNA]</scope>
    <source>
        <strain evidence="3">KCTC 42217</strain>
    </source>
</reference>
<evidence type="ECO:0000256" key="1">
    <source>
        <dbReference type="SAM" id="Phobius"/>
    </source>
</evidence>
<evidence type="ECO:0000313" key="2">
    <source>
        <dbReference type="EMBL" id="MFD2160922.1"/>
    </source>
</evidence>
<comment type="caution">
    <text evidence="2">The sequence shown here is derived from an EMBL/GenBank/DDBJ whole genome shotgun (WGS) entry which is preliminary data.</text>
</comment>
<sequence length="81" mass="9087">MEKHSHIIPALISAVIPGLGQIVKGQVVKGLLIIILGVTISFLLFWTIIFPILFWAWNVYDAYTSDSEKRFVNDTSKRANA</sequence>
<evidence type="ECO:0000313" key="3">
    <source>
        <dbReference type="Proteomes" id="UP001597387"/>
    </source>
</evidence>
<protein>
    <recommendedName>
        <fullName evidence="4">DUF5683 domain-containing protein</fullName>
    </recommendedName>
</protein>
<evidence type="ECO:0008006" key="4">
    <source>
        <dbReference type="Google" id="ProtNLM"/>
    </source>
</evidence>
<dbReference type="EMBL" id="JBHUHZ010000001">
    <property type="protein sequence ID" value="MFD2160922.1"/>
    <property type="molecule type" value="Genomic_DNA"/>
</dbReference>
<organism evidence="2 3">
    <name type="scientific">Paradesertivirga mongoliensis</name>
    <dbReference type="NCBI Taxonomy" id="2100740"/>
    <lineage>
        <taxon>Bacteria</taxon>
        <taxon>Pseudomonadati</taxon>
        <taxon>Bacteroidota</taxon>
        <taxon>Sphingobacteriia</taxon>
        <taxon>Sphingobacteriales</taxon>
        <taxon>Sphingobacteriaceae</taxon>
        <taxon>Paradesertivirga</taxon>
    </lineage>
</organism>
<gene>
    <name evidence="2" type="ORF">ACFSJU_00850</name>
</gene>
<name>A0ABW4ZGF4_9SPHI</name>